<gene>
    <name evidence="5 7" type="primary">rpsI</name>
    <name evidence="7" type="ORF">H8D96_00135</name>
</gene>
<dbReference type="FunFam" id="3.30.230.10:FF:000001">
    <property type="entry name" value="30S ribosomal protein S9"/>
    <property type="match status" value="1"/>
</dbReference>
<dbReference type="InterPro" id="IPR023035">
    <property type="entry name" value="Ribosomal_uS9_bac/plastid"/>
</dbReference>
<dbReference type="Gene3D" id="3.30.230.10">
    <property type="match status" value="1"/>
</dbReference>
<dbReference type="PANTHER" id="PTHR21569:SF1">
    <property type="entry name" value="SMALL RIBOSOMAL SUBUNIT PROTEIN US9M"/>
    <property type="match status" value="1"/>
</dbReference>
<dbReference type="InterPro" id="IPR014721">
    <property type="entry name" value="Ribsml_uS5_D2-typ_fold_subgr"/>
</dbReference>
<evidence type="ECO:0000256" key="1">
    <source>
        <dbReference type="ARBA" id="ARBA00005251"/>
    </source>
</evidence>
<evidence type="ECO:0000256" key="2">
    <source>
        <dbReference type="ARBA" id="ARBA00022980"/>
    </source>
</evidence>
<dbReference type="PROSITE" id="PS00360">
    <property type="entry name" value="RIBOSOMAL_S9"/>
    <property type="match status" value="1"/>
</dbReference>
<comment type="similarity">
    <text evidence="1 5 6">Belongs to the universal ribosomal protein uS9 family.</text>
</comment>
<evidence type="ECO:0000256" key="3">
    <source>
        <dbReference type="ARBA" id="ARBA00023274"/>
    </source>
</evidence>
<accession>A0A8J6NNA7</accession>
<dbReference type="InterPro" id="IPR000754">
    <property type="entry name" value="Ribosomal_uS9"/>
</dbReference>
<dbReference type="HAMAP" id="MF_00532_B">
    <property type="entry name" value="Ribosomal_uS9_B"/>
    <property type="match status" value="1"/>
</dbReference>
<dbReference type="AlphaFoldDB" id="A0A8J6NNA7"/>
<dbReference type="NCBIfam" id="NF001099">
    <property type="entry name" value="PRK00132.1"/>
    <property type="match status" value="1"/>
</dbReference>
<evidence type="ECO:0000313" key="7">
    <source>
        <dbReference type="EMBL" id="MBC8430306.1"/>
    </source>
</evidence>
<dbReference type="GO" id="GO:0006412">
    <property type="term" value="P:translation"/>
    <property type="evidence" value="ECO:0007669"/>
    <property type="project" value="UniProtKB-UniRule"/>
</dbReference>
<sequence>MEKENIYYATGKRKSAIARTWLMPGTGEITVNDRPVDDYFKVASARALMMQPLVLTNTAGSYDIKIRVLGGGYYGQAGAIRQGISKALIDVNPDLRKALKRAGFIRRDARVKERKKYGQKGARARFQFSKR</sequence>
<keyword evidence="2 5" id="KW-0689">Ribosomal protein</keyword>
<dbReference type="Pfam" id="PF00380">
    <property type="entry name" value="Ribosomal_S9"/>
    <property type="match status" value="1"/>
</dbReference>
<dbReference type="GO" id="GO:0003723">
    <property type="term" value="F:RNA binding"/>
    <property type="evidence" value="ECO:0007669"/>
    <property type="project" value="TreeGrafter"/>
</dbReference>
<reference evidence="7 8" key="1">
    <citation type="submission" date="2020-08" db="EMBL/GenBank/DDBJ databases">
        <title>Bridging the membrane lipid divide: bacteria of the FCB group superphylum have the potential to synthesize archaeal ether lipids.</title>
        <authorList>
            <person name="Villanueva L."/>
            <person name="Von Meijenfeldt F.A.B."/>
            <person name="Westbye A.B."/>
            <person name="Yadav S."/>
            <person name="Hopmans E.C."/>
            <person name="Dutilh B.E."/>
            <person name="Sinninghe Damste J.S."/>
        </authorList>
    </citation>
    <scope>NUCLEOTIDE SEQUENCE [LARGE SCALE GENOMIC DNA]</scope>
    <source>
        <strain evidence="7">NIOZ-UU17</strain>
    </source>
</reference>
<dbReference type="SUPFAM" id="SSF54211">
    <property type="entry name" value="Ribosomal protein S5 domain 2-like"/>
    <property type="match status" value="1"/>
</dbReference>
<proteinExistence type="inferred from homology"/>
<evidence type="ECO:0000256" key="6">
    <source>
        <dbReference type="RuleBase" id="RU003815"/>
    </source>
</evidence>
<dbReference type="Proteomes" id="UP000605201">
    <property type="component" value="Unassembled WGS sequence"/>
</dbReference>
<dbReference type="InterPro" id="IPR020574">
    <property type="entry name" value="Ribosomal_uS9_CS"/>
</dbReference>
<dbReference type="InterPro" id="IPR020568">
    <property type="entry name" value="Ribosomal_Su5_D2-typ_SF"/>
</dbReference>
<evidence type="ECO:0000256" key="4">
    <source>
        <dbReference type="ARBA" id="ARBA00035259"/>
    </source>
</evidence>
<evidence type="ECO:0000256" key="5">
    <source>
        <dbReference type="HAMAP-Rule" id="MF_00532"/>
    </source>
</evidence>
<dbReference type="PANTHER" id="PTHR21569">
    <property type="entry name" value="RIBOSOMAL PROTEIN S9"/>
    <property type="match status" value="1"/>
</dbReference>
<organism evidence="7 8">
    <name type="scientific">Candidatus Desulfatibia vada</name>
    <dbReference type="NCBI Taxonomy" id="2841696"/>
    <lineage>
        <taxon>Bacteria</taxon>
        <taxon>Pseudomonadati</taxon>
        <taxon>Thermodesulfobacteriota</taxon>
        <taxon>Desulfobacteria</taxon>
        <taxon>Desulfobacterales</taxon>
        <taxon>Desulfobacterales incertae sedis</taxon>
        <taxon>Candidatus Desulfatibia</taxon>
    </lineage>
</organism>
<comment type="caution">
    <text evidence="7">The sequence shown here is derived from an EMBL/GenBank/DDBJ whole genome shotgun (WGS) entry which is preliminary data.</text>
</comment>
<dbReference type="GO" id="GO:0003735">
    <property type="term" value="F:structural constituent of ribosome"/>
    <property type="evidence" value="ECO:0007669"/>
    <property type="project" value="InterPro"/>
</dbReference>
<evidence type="ECO:0000313" key="8">
    <source>
        <dbReference type="Proteomes" id="UP000605201"/>
    </source>
</evidence>
<protein>
    <recommendedName>
        <fullName evidence="4 5">Small ribosomal subunit protein uS9</fullName>
    </recommendedName>
</protein>
<keyword evidence="3 5" id="KW-0687">Ribonucleoprotein</keyword>
<dbReference type="EMBL" id="JACNIG010000008">
    <property type="protein sequence ID" value="MBC8430306.1"/>
    <property type="molecule type" value="Genomic_DNA"/>
</dbReference>
<name>A0A8J6NNA7_9BACT</name>
<dbReference type="GO" id="GO:0022627">
    <property type="term" value="C:cytosolic small ribosomal subunit"/>
    <property type="evidence" value="ECO:0007669"/>
    <property type="project" value="TreeGrafter"/>
</dbReference>